<dbReference type="InterPro" id="IPR036097">
    <property type="entry name" value="HisK_dim/P_sf"/>
</dbReference>
<reference evidence="7 8" key="1">
    <citation type="journal article" date="2015" name="Int. J. Syst. Evol. Microbiol.">
        <title>Youhaiella tibetensis gen. nov., sp. nov., isolated from subsurface sediment.</title>
        <authorList>
            <person name="Wang Y.X."/>
            <person name="Huang F.Q."/>
            <person name="Nogi Y."/>
            <person name="Pang S.J."/>
            <person name="Wang P.K."/>
            <person name="Lv J."/>
        </authorList>
    </citation>
    <scope>NUCLEOTIDE SEQUENCE [LARGE SCALE GENOMIC DNA]</scope>
    <source>
        <strain evidence="8">fig4</strain>
    </source>
</reference>
<keyword evidence="3" id="KW-0597">Phosphoprotein</keyword>
<dbReference type="SUPFAM" id="SSF55874">
    <property type="entry name" value="ATPase domain of HSP90 chaperone/DNA topoisomerase II/histidine kinase"/>
    <property type="match status" value="1"/>
</dbReference>
<dbReference type="GO" id="GO:0000155">
    <property type="term" value="F:phosphorelay sensor kinase activity"/>
    <property type="evidence" value="ECO:0007669"/>
    <property type="project" value="InterPro"/>
</dbReference>
<dbReference type="InterPro" id="IPR003594">
    <property type="entry name" value="HATPase_dom"/>
</dbReference>
<dbReference type="InterPro" id="IPR050736">
    <property type="entry name" value="Sensor_HK_Regulatory"/>
</dbReference>
<dbReference type="EC" id="2.7.13.3" evidence="2"/>
<evidence type="ECO:0000313" key="7">
    <source>
        <dbReference type="EMBL" id="QEE19881.1"/>
    </source>
</evidence>
<dbReference type="CDD" id="cd00082">
    <property type="entry name" value="HisKA"/>
    <property type="match status" value="1"/>
</dbReference>
<keyword evidence="6" id="KW-0902">Two-component regulatory system</keyword>
<evidence type="ECO:0000256" key="4">
    <source>
        <dbReference type="ARBA" id="ARBA00022679"/>
    </source>
</evidence>
<dbReference type="PANTHER" id="PTHR43711">
    <property type="entry name" value="TWO-COMPONENT HISTIDINE KINASE"/>
    <property type="match status" value="1"/>
</dbReference>
<accession>A0A5B9DKR3</accession>
<name>A0A5B9DKR3_9HYPH</name>
<dbReference type="Proteomes" id="UP000321062">
    <property type="component" value="Chromosome"/>
</dbReference>
<dbReference type="Pfam" id="PF00512">
    <property type="entry name" value="HisKA"/>
    <property type="match status" value="1"/>
</dbReference>
<dbReference type="InterPro" id="IPR003661">
    <property type="entry name" value="HisK_dim/P_dom"/>
</dbReference>
<evidence type="ECO:0000313" key="8">
    <source>
        <dbReference type="Proteomes" id="UP000321062"/>
    </source>
</evidence>
<sequence length="393" mass="42152">MRSTETSGVEARGFVSAEFGRRNLSTTSQANWLAAVRSGVSEISPVTRAVALTALLAVALFVLFDIVRTLHDARSLGSTAAEIEFERLVGGLALRAAGALVAAVVFIALTYRRERGPSQSQQQMEHLLATINAIREEQRQLARRYHEEKLRAEAASRSKTNFLAHLSHDIRTPLNHIIGFAELVRQQTYGPLGDSRYLGYVETIKQSGEHLLDSFATILELAELEGGQKAMREEAVEIDRLLAGAAQRFGARAKRAGLRFDVGLGCEATVTADSMAIERMLSNILDNAIRFTPHGGCVKLAAFAAKDGVVIEVSDTGLGMSEERLASLSQPFVLGDATFTRKTGAGLGIAIARAIAEQSGGRLAIDSSPALGTTVAISLPLRGYNELLPARAA</sequence>
<protein>
    <recommendedName>
        <fullName evidence="2">histidine kinase</fullName>
        <ecNumber evidence="2">2.7.13.3</ecNumber>
    </recommendedName>
</protein>
<dbReference type="InterPro" id="IPR004358">
    <property type="entry name" value="Sig_transdc_His_kin-like_C"/>
</dbReference>
<evidence type="ECO:0000256" key="6">
    <source>
        <dbReference type="ARBA" id="ARBA00023012"/>
    </source>
</evidence>
<dbReference type="KEGG" id="yti:FNA67_06705"/>
<dbReference type="PROSITE" id="PS50109">
    <property type="entry name" value="HIS_KIN"/>
    <property type="match status" value="1"/>
</dbReference>
<organism evidence="7 8">
    <name type="scientific">Paradevosia tibetensis</name>
    <dbReference type="NCBI Taxonomy" id="1447062"/>
    <lineage>
        <taxon>Bacteria</taxon>
        <taxon>Pseudomonadati</taxon>
        <taxon>Pseudomonadota</taxon>
        <taxon>Alphaproteobacteria</taxon>
        <taxon>Hyphomicrobiales</taxon>
        <taxon>Devosiaceae</taxon>
        <taxon>Paradevosia</taxon>
    </lineage>
</organism>
<comment type="catalytic activity">
    <reaction evidence="1">
        <text>ATP + protein L-histidine = ADP + protein N-phospho-L-histidine.</text>
        <dbReference type="EC" id="2.7.13.3"/>
    </reaction>
</comment>
<dbReference type="PANTHER" id="PTHR43711:SF29">
    <property type="entry name" value="HISTIDINE KINASE"/>
    <property type="match status" value="1"/>
</dbReference>
<dbReference type="InterPro" id="IPR005467">
    <property type="entry name" value="His_kinase_dom"/>
</dbReference>
<evidence type="ECO:0000256" key="1">
    <source>
        <dbReference type="ARBA" id="ARBA00000085"/>
    </source>
</evidence>
<keyword evidence="8" id="KW-1185">Reference proteome</keyword>
<evidence type="ECO:0000256" key="5">
    <source>
        <dbReference type="ARBA" id="ARBA00022777"/>
    </source>
</evidence>
<gene>
    <name evidence="7" type="ORF">FNA67_06705</name>
</gene>
<evidence type="ECO:0000256" key="2">
    <source>
        <dbReference type="ARBA" id="ARBA00012438"/>
    </source>
</evidence>
<dbReference type="Pfam" id="PF02518">
    <property type="entry name" value="HATPase_c"/>
    <property type="match status" value="1"/>
</dbReference>
<keyword evidence="4" id="KW-0808">Transferase</keyword>
<dbReference type="PRINTS" id="PR00344">
    <property type="entry name" value="BCTRLSENSOR"/>
</dbReference>
<dbReference type="Gene3D" id="1.10.287.130">
    <property type="match status" value="1"/>
</dbReference>
<proteinExistence type="predicted"/>
<dbReference type="InterPro" id="IPR036890">
    <property type="entry name" value="HATPase_C_sf"/>
</dbReference>
<dbReference type="SUPFAM" id="SSF47384">
    <property type="entry name" value="Homodimeric domain of signal transducing histidine kinase"/>
    <property type="match status" value="1"/>
</dbReference>
<dbReference type="SMART" id="SM00387">
    <property type="entry name" value="HATPase_c"/>
    <property type="match status" value="1"/>
</dbReference>
<dbReference type="OrthoDB" id="9813151at2"/>
<dbReference type="AlphaFoldDB" id="A0A5B9DKR3"/>
<dbReference type="SMART" id="SM00388">
    <property type="entry name" value="HisKA"/>
    <property type="match status" value="1"/>
</dbReference>
<dbReference type="Gene3D" id="3.30.565.10">
    <property type="entry name" value="Histidine kinase-like ATPase, C-terminal domain"/>
    <property type="match status" value="1"/>
</dbReference>
<evidence type="ECO:0000256" key="3">
    <source>
        <dbReference type="ARBA" id="ARBA00022553"/>
    </source>
</evidence>
<dbReference type="EMBL" id="CP041690">
    <property type="protein sequence ID" value="QEE19881.1"/>
    <property type="molecule type" value="Genomic_DNA"/>
</dbReference>
<keyword evidence="5 7" id="KW-0418">Kinase</keyword>